<dbReference type="NCBIfam" id="TIGR01496">
    <property type="entry name" value="DHPS"/>
    <property type="match status" value="1"/>
</dbReference>
<organism evidence="14 15">
    <name type="scientific">Macrococcus armenti</name>
    <dbReference type="NCBI Taxonomy" id="2875764"/>
    <lineage>
        <taxon>Bacteria</taxon>
        <taxon>Bacillati</taxon>
        <taxon>Bacillota</taxon>
        <taxon>Bacilli</taxon>
        <taxon>Bacillales</taxon>
        <taxon>Staphylococcaceae</taxon>
        <taxon>Macrococcus</taxon>
    </lineage>
</organism>
<dbReference type="InterPro" id="IPR045031">
    <property type="entry name" value="DHP_synth-like"/>
</dbReference>
<dbReference type="EC" id="2.5.1.15" evidence="5 12"/>
<sequence length="259" mass="28351">MKETQIMGILNVTPDSFSDGGQYNTLDRAVSRAKEMMQQGAHIIDIGGYSTRPGHEEISVQEELKRVIPVVEALRNEAVLLSVDTFRSEVAEQALNAGCDIINDQWAGKFDSDMFEAVARHNASIILMHNATSEVAGDVMEHMVTDLCTQARAAEAAGIHKDNIWIDPGIGFAKSRAQEIEVMKRLDELTSLGYKVLLATSRKRMVKELLGGDTTAQERDEGTLATSAIGVNAGVDAVRVHNVAMHSKFLRVMDQLKGE</sequence>
<proteinExistence type="inferred from homology"/>
<dbReference type="Proteomes" id="UP000830343">
    <property type="component" value="Chromosome"/>
</dbReference>
<evidence type="ECO:0000256" key="5">
    <source>
        <dbReference type="ARBA" id="ARBA00012458"/>
    </source>
</evidence>
<dbReference type="PROSITE" id="PS50972">
    <property type="entry name" value="PTERIN_BINDING"/>
    <property type="match status" value="1"/>
</dbReference>
<protein>
    <recommendedName>
        <fullName evidence="6 12">Dihydropteroate synthase</fullName>
        <shortName evidence="12">DHPS</shortName>
        <ecNumber evidence="5 12">2.5.1.15</ecNumber>
    </recommendedName>
    <alternativeName>
        <fullName evidence="11 12">Dihydropteroate pyrophosphorylase</fullName>
    </alternativeName>
</protein>
<comment type="cofactor">
    <cofactor evidence="2 12">
        <name>Mg(2+)</name>
        <dbReference type="ChEBI" id="CHEBI:18420"/>
    </cofactor>
</comment>
<evidence type="ECO:0000259" key="13">
    <source>
        <dbReference type="PROSITE" id="PS50972"/>
    </source>
</evidence>
<dbReference type="GO" id="GO:0004156">
    <property type="term" value="F:dihydropteroate synthase activity"/>
    <property type="evidence" value="ECO:0007669"/>
    <property type="project" value="UniProtKB-EC"/>
</dbReference>
<feature type="domain" description="Pterin-binding" evidence="13">
    <location>
        <begin position="4"/>
        <end position="251"/>
    </location>
</feature>
<evidence type="ECO:0000256" key="6">
    <source>
        <dbReference type="ARBA" id="ARBA00016919"/>
    </source>
</evidence>
<dbReference type="CDD" id="cd00739">
    <property type="entry name" value="DHPS"/>
    <property type="match status" value="1"/>
</dbReference>
<evidence type="ECO:0000256" key="8">
    <source>
        <dbReference type="ARBA" id="ARBA00022723"/>
    </source>
</evidence>
<dbReference type="RefSeq" id="WP_243365799.1">
    <property type="nucleotide sequence ID" value="NZ_CP094348.1"/>
</dbReference>
<comment type="similarity">
    <text evidence="4 12">Belongs to the DHPS family.</text>
</comment>
<evidence type="ECO:0000256" key="12">
    <source>
        <dbReference type="RuleBase" id="RU361205"/>
    </source>
</evidence>
<evidence type="ECO:0000256" key="7">
    <source>
        <dbReference type="ARBA" id="ARBA00022679"/>
    </source>
</evidence>
<evidence type="ECO:0000256" key="9">
    <source>
        <dbReference type="ARBA" id="ARBA00022842"/>
    </source>
</evidence>
<gene>
    <name evidence="14" type="primary">folP</name>
    <name evidence="14" type="ORF">MRZ06_10830</name>
</gene>
<evidence type="ECO:0000256" key="10">
    <source>
        <dbReference type="ARBA" id="ARBA00022909"/>
    </source>
</evidence>
<evidence type="ECO:0000256" key="3">
    <source>
        <dbReference type="ARBA" id="ARBA00004763"/>
    </source>
</evidence>
<comment type="function">
    <text evidence="12">Catalyzes the condensation of para-aminobenzoate (pABA) with 6-hydroxymethyl-7,8-dihydropterin diphosphate (DHPt-PP) to form 7,8-dihydropteroate (H2Pte), the immediate precursor of folate derivatives.</text>
</comment>
<evidence type="ECO:0000313" key="15">
    <source>
        <dbReference type="Proteomes" id="UP000830343"/>
    </source>
</evidence>
<dbReference type="PANTHER" id="PTHR20941">
    <property type="entry name" value="FOLATE SYNTHESIS PROTEINS"/>
    <property type="match status" value="1"/>
</dbReference>
<dbReference type="EMBL" id="CP094348">
    <property type="protein sequence ID" value="UOB20447.1"/>
    <property type="molecule type" value="Genomic_DNA"/>
</dbReference>
<evidence type="ECO:0000256" key="2">
    <source>
        <dbReference type="ARBA" id="ARBA00001946"/>
    </source>
</evidence>
<dbReference type="PROSITE" id="PS00792">
    <property type="entry name" value="DHPS_1"/>
    <property type="match status" value="1"/>
</dbReference>
<dbReference type="InterPro" id="IPR011005">
    <property type="entry name" value="Dihydropteroate_synth-like_sf"/>
</dbReference>
<dbReference type="Pfam" id="PF00809">
    <property type="entry name" value="Pterin_bind"/>
    <property type="match status" value="1"/>
</dbReference>
<evidence type="ECO:0000256" key="4">
    <source>
        <dbReference type="ARBA" id="ARBA00009503"/>
    </source>
</evidence>
<dbReference type="PANTHER" id="PTHR20941:SF1">
    <property type="entry name" value="FOLIC ACID SYNTHESIS PROTEIN FOL1"/>
    <property type="match status" value="1"/>
</dbReference>
<keyword evidence="7 12" id="KW-0808">Transferase</keyword>
<evidence type="ECO:0000313" key="14">
    <source>
        <dbReference type="EMBL" id="UOB20447.1"/>
    </source>
</evidence>
<keyword evidence="10 12" id="KW-0289">Folate biosynthesis</keyword>
<dbReference type="InterPro" id="IPR000489">
    <property type="entry name" value="Pterin-binding_dom"/>
</dbReference>
<name>A0ABY3ZU68_9STAP</name>
<reference evidence="14" key="2">
    <citation type="submission" date="2022-04" db="EMBL/GenBank/DDBJ databases">
        <title>Antimicrobial genetic elements in methicillin-resistant Macrococcus armenti.</title>
        <authorList>
            <person name="Keller J.E."/>
            <person name="Schwendener S."/>
            <person name="Pantucek R."/>
            <person name="Perreten V."/>
        </authorList>
    </citation>
    <scope>NUCLEOTIDE SEQUENCE</scope>
    <source>
        <strain evidence="14">CCM 2609</strain>
    </source>
</reference>
<dbReference type="SUPFAM" id="SSF51717">
    <property type="entry name" value="Dihydropteroate synthetase-like"/>
    <property type="match status" value="1"/>
</dbReference>
<evidence type="ECO:0000256" key="1">
    <source>
        <dbReference type="ARBA" id="ARBA00000012"/>
    </source>
</evidence>
<dbReference type="PROSITE" id="PS00793">
    <property type="entry name" value="DHPS_2"/>
    <property type="match status" value="1"/>
</dbReference>
<accession>A0ABY3ZU68</accession>
<keyword evidence="8 12" id="KW-0479">Metal-binding</keyword>
<evidence type="ECO:0000256" key="11">
    <source>
        <dbReference type="ARBA" id="ARBA00030193"/>
    </source>
</evidence>
<keyword evidence="9 12" id="KW-0460">Magnesium</keyword>
<comment type="pathway">
    <text evidence="3 12">Cofactor biosynthesis; tetrahydrofolate biosynthesis; 7,8-dihydrofolate from 2-amino-4-hydroxy-6-hydroxymethyl-7,8-dihydropteridine diphosphate and 4-aminobenzoate: step 1/2.</text>
</comment>
<dbReference type="InterPro" id="IPR006390">
    <property type="entry name" value="DHP_synth_dom"/>
</dbReference>
<reference evidence="14" key="1">
    <citation type="submission" date="2022-03" db="EMBL/GenBank/DDBJ databases">
        <authorList>
            <person name="Vrbovska V."/>
            <person name="Kovarovic V."/>
            <person name="Botka T."/>
            <person name="Pantucek R."/>
        </authorList>
    </citation>
    <scope>NUCLEOTIDE SEQUENCE</scope>
    <source>
        <strain evidence="14">CCM 2609</strain>
    </source>
</reference>
<keyword evidence="15" id="KW-1185">Reference proteome</keyword>
<comment type="catalytic activity">
    <reaction evidence="1">
        <text>(7,8-dihydropterin-6-yl)methyl diphosphate + 4-aminobenzoate = 7,8-dihydropteroate + diphosphate</text>
        <dbReference type="Rhea" id="RHEA:19949"/>
        <dbReference type="ChEBI" id="CHEBI:17836"/>
        <dbReference type="ChEBI" id="CHEBI:17839"/>
        <dbReference type="ChEBI" id="CHEBI:33019"/>
        <dbReference type="ChEBI" id="CHEBI:72950"/>
        <dbReference type="EC" id="2.5.1.15"/>
    </reaction>
</comment>
<dbReference type="Gene3D" id="3.20.20.20">
    <property type="entry name" value="Dihydropteroate synthase-like"/>
    <property type="match status" value="1"/>
</dbReference>